<sequence>MSSSTSTRGVLHPPTYKFGDDFITWSERFKLILKVNNYDDAKGLKLLPLYLDPTTYSIYRELEGSGPLATLEEALKALTKALRPRTATTWLSFTHQKMHPKEHPMDFATRLRHMASDLMPGLQPTERDELCTHQFLAGIPPDYARVLCNESATLSLFDAAQRVQQLLGLDEARLRADSTPDAAELLGLPAPDPVDPTMSEEELNSLSSPPAPVSSINTGNGSKSSISSVICHRCGRPGHFARDCRMDRSIVCRKCGKRGHVSRACRSFPNQGNEQGRTQ</sequence>
<evidence type="ECO:0000256" key="1">
    <source>
        <dbReference type="PROSITE-ProRule" id="PRU00047"/>
    </source>
</evidence>
<dbReference type="InterPro" id="IPR001878">
    <property type="entry name" value="Znf_CCHC"/>
</dbReference>
<dbReference type="SMART" id="SM00343">
    <property type="entry name" value="ZnF_C2HC"/>
    <property type="match status" value="2"/>
</dbReference>
<comment type="caution">
    <text evidence="4">The sequence shown here is derived from an EMBL/GenBank/DDBJ whole genome shotgun (WGS) entry which is preliminary data.</text>
</comment>
<keyword evidence="1" id="KW-0862">Zinc</keyword>
<reference evidence="4 5" key="1">
    <citation type="submission" date="2020-04" db="EMBL/GenBank/DDBJ databases">
        <title>Perkinsus olseni comparative genomics.</title>
        <authorList>
            <person name="Bogema D.R."/>
        </authorList>
    </citation>
    <scope>NUCLEOTIDE SEQUENCE [LARGE SCALE GENOMIC DNA]</scope>
    <source>
        <strain evidence="4">00978-12</strain>
    </source>
</reference>
<evidence type="ECO:0000256" key="2">
    <source>
        <dbReference type="SAM" id="MobiDB-lite"/>
    </source>
</evidence>
<dbReference type="PANTHER" id="PTHR23002">
    <property type="entry name" value="ZINC FINGER CCHC DOMAIN CONTAINING PROTEIN"/>
    <property type="match status" value="1"/>
</dbReference>
<feature type="domain" description="CCHC-type" evidence="3">
    <location>
        <begin position="231"/>
        <end position="245"/>
    </location>
</feature>
<dbReference type="EMBL" id="JABANP010001051">
    <property type="protein sequence ID" value="KAF4676738.1"/>
    <property type="molecule type" value="Genomic_DNA"/>
</dbReference>
<proteinExistence type="predicted"/>
<dbReference type="SUPFAM" id="SSF57756">
    <property type="entry name" value="Retrovirus zinc finger-like domains"/>
    <property type="match status" value="1"/>
</dbReference>
<dbReference type="Proteomes" id="UP000541610">
    <property type="component" value="Unassembled WGS sequence"/>
</dbReference>
<dbReference type="GO" id="GO:0008270">
    <property type="term" value="F:zinc ion binding"/>
    <property type="evidence" value="ECO:0007669"/>
    <property type="project" value="UniProtKB-KW"/>
</dbReference>
<dbReference type="OrthoDB" id="440884at2759"/>
<feature type="compositionally biased region" description="Polar residues" evidence="2">
    <location>
        <begin position="214"/>
        <end position="223"/>
    </location>
</feature>
<protein>
    <recommendedName>
        <fullName evidence="3">CCHC-type domain-containing protein</fullName>
    </recommendedName>
</protein>
<dbReference type="AlphaFoldDB" id="A0A7J6MYM7"/>
<feature type="region of interest" description="Disordered" evidence="2">
    <location>
        <begin position="182"/>
        <end position="223"/>
    </location>
</feature>
<evidence type="ECO:0000259" key="3">
    <source>
        <dbReference type="PROSITE" id="PS50158"/>
    </source>
</evidence>
<keyword evidence="1" id="KW-0479">Metal-binding</keyword>
<evidence type="ECO:0000313" key="4">
    <source>
        <dbReference type="EMBL" id="KAF4676738.1"/>
    </source>
</evidence>
<organism evidence="4 5">
    <name type="scientific">Perkinsus olseni</name>
    <name type="common">Perkinsus atlanticus</name>
    <dbReference type="NCBI Taxonomy" id="32597"/>
    <lineage>
        <taxon>Eukaryota</taxon>
        <taxon>Sar</taxon>
        <taxon>Alveolata</taxon>
        <taxon>Perkinsozoa</taxon>
        <taxon>Perkinsea</taxon>
        <taxon>Perkinsida</taxon>
        <taxon>Perkinsidae</taxon>
        <taxon>Perkinsus</taxon>
    </lineage>
</organism>
<name>A0A7J6MYM7_PEROL</name>
<evidence type="ECO:0000313" key="5">
    <source>
        <dbReference type="Proteomes" id="UP000541610"/>
    </source>
</evidence>
<dbReference type="PROSITE" id="PS50158">
    <property type="entry name" value="ZF_CCHC"/>
    <property type="match status" value="2"/>
</dbReference>
<keyword evidence="1" id="KW-0863">Zinc-finger</keyword>
<accession>A0A7J6MYM7</accession>
<dbReference type="Pfam" id="PF00098">
    <property type="entry name" value="zf-CCHC"/>
    <property type="match status" value="2"/>
</dbReference>
<dbReference type="InterPro" id="IPR036875">
    <property type="entry name" value="Znf_CCHC_sf"/>
</dbReference>
<dbReference type="GO" id="GO:0003676">
    <property type="term" value="F:nucleic acid binding"/>
    <property type="evidence" value="ECO:0007669"/>
    <property type="project" value="InterPro"/>
</dbReference>
<feature type="domain" description="CCHC-type" evidence="3">
    <location>
        <begin position="252"/>
        <end position="267"/>
    </location>
</feature>
<gene>
    <name evidence="4" type="ORF">FOZ60_000559</name>
</gene>
<dbReference type="Gene3D" id="4.10.60.10">
    <property type="entry name" value="Zinc finger, CCHC-type"/>
    <property type="match status" value="1"/>
</dbReference>
<dbReference type="InterPro" id="IPR051714">
    <property type="entry name" value="Znf_CCHC_NABP"/>
</dbReference>